<keyword evidence="3" id="KW-1185">Reference proteome</keyword>
<evidence type="ECO:0000313" key="3">
    <source>
        <dbReference type="Proteomes" id="UP000799118"/>
    </source>
</evidence>
<gene>
    <name evidence="2" type="ORF">BT96DRAFT_820402</name>
</gene>
<accession>A0A6A4HRI3</accession>
<dbReference type="Proteomes" id="UP000799118">
    <property type="component" value="Unassembled WGS sequence"/>
</dbReference>
<feature type="non-terminal residue" evidence="2">
    <location>
        <position position="1"/>
    </location>
</feature>
<sequence>NEMSKKIAKMWEVMSEEDKDAATREELAHLRNRQANKEVGEHRVSATAAQASVLTLQRIQETLQRLTMRTGDEHLLITTRGSNKVYHKPFVFASSNRVVEFFSNAYKEIPADMGYRMDAFMVSGVEGLARMHVQILAQMKKDIAGLIFRKLQESVGNVKVGRMMYLGFEEQITKRFGVVIKNWPLNKFKNPSHVSTKSELELLWHAWDSGVAHFYRMTTQEYSNWLAIASGPAVIQSSDNGQEGRDGSSNGEAATGGQTVPEEGLSSTSGAFKFHRVYLLLPPQV</sequence>
<reference evidence="2" key="1">
    <citation type="journal article" date="2019" name="Environ. Microbiol.">
        <title>Fungal ecological strategies reflected in gene transcription - a case study of two litter decomposers.</title>
        <authorList>
            <person name="Barbi F."/>
            <person name="Kohler A."/>
            <person name="Barry K."/>
            <person name="Baskaran P."/>
            <person name="Daum C."/>
            <person name="Fauchery L."/>
            <person name="Ihrmark K."/>
            <person name="Kuo A."/>
            <person name="LaButti K."/>
            <person name="Lipzen A."/>
            <person name="Morin E."/>
            <person name="Grigoriev I.V."/>
            <person name="Henrissat B."/>
            <person name="Lindahl B."/>
            <person name="Martin F."/>
        </authorList>
    </citation>
    <scope>NUCLEOTIDE SEQUENCE</scope>
    <source>
        <strain evidence="2">JB14</strain>
    </source>
</reference>
<dbReference type="EMBL" id="ML769467">
    <property type="protein sequence ID" value="KAE9399634.1"/>
    <property type="molecule type" value="Genomic_DNA"/>
</dbReference>
<name>A0A6A4HRI3_9AGAR</name>
<feature type="region of interest" description="Disordered" evidence="1">
    <location>
        <begin position="237"/>
        <end position="266"/>
    </location>
</feature>
<protein>
    <submittedName>
        <fullName evidence="2">Uncharacterized protein</fullName>
    </submittedName>
</protein>
<evidence type="ECO:0000256" key="1">
    <source>
        <dbReference type="SAM" id="MobiDB-lite"/>
    </source>
</evidence>
<dbReference type="OrthoDB" id="3016506at2759"/>
<proteinExistence type="predicted"/>
<dbReference type="AlphaFoldDB" id="A0A6A4HRI3"/>
<evidence type="ECO:0000313" key="2">
    <source>
        <dbReference type="EMBL" id="KAE9399634.1"/>
    </source>
</evidence>
<feature type="compositionally biased region" description="Polar residues" evidence="1">
    <location>
        <begin position="237"/>
        <end position="258"/>
    </location>
</feature>
<organism evidence="2 3">
    <name type="scientific">Gymnopus androsaceus JB14</name>
    <dbReference type="NCBI Taxonomy" id="1447944"/>
    <lineage>
        <taxon>Eukaryota</taxon>
        <taxon>Fungi</taxon>
        <taxon>Dikarya</taxon>
        <taxon>Basidiomycota</taxon>
        <taxon>Agaricomycotina</taxon>
        <taxon>Agaricomycetes</taxon>
        <taxon>Agaricomycetidae</taxon>
        <taxon>Agaricales</taxon>
        <taxon>Marasmiineae</taxon>
        <taxon>Omphalotaceae</taxon>
        <taxon>Gymnopus</taxon>
    </lineage>
</organism>